<name>D3PMZ2_MEIRD</name>
<accession>D3PMZ2</accession>
<sequence length="128" mass="14144">MTTILLPERIVQALRLVCPILNDAGVEWAVSGSLALALHGLPVVPKDIDLQTDRLGAEQIALLLSEYLTHPPGLHLGVRLVRSYLAQFRIQGLEVEVMGGLEFQSPEGRWSPAPDFRHQRTVVDYLGL</sequence>
<dbReference type="RefSeq" id="WP_013014817.1">
    <property type="nucleotide sequence ID" value="NC_013946.1"/>
</dbReference>
<gene>
    <name evidence="1" type="ordered locus">Mrub_2569</name>
    <name evidence="2" type="ORF">K649_09695</name>
</gene>
<protein>
    <recommendedName>
        <fullName evidence="5">Nucleotidyltransferase family protein</fullName>
    </recommendedName>
</protein>
<evidence type="ECO:0000313" key="3">
    <source>
        <dbReference type="Proteomes" id="UP000006655"/>
    </source>
</evidence>
<reference evidence="1 3" key="1">
    <citation type="journal article" date="2010" name="Stand. Genomic Sci.">
        <title>Complete genome sequence of Meiothermus ruber type strain (21).</title>
        <authorList>
            <person name="Tindall B.J."/>
            <person name="Sikorski J."/>
            <person name="Lucas S."/>
            <person name="Goltsman E."/>
            <person name="Copeland A."/>
            <person name="Glavina Del Rio T."/>
            <person name="Nolan M."/>
            <person name="Tice H."/>
            <person name="Cheng J.F."/>
            <person name="Han C."/>
            <person name="Pitluck S."/>
            <person name="Liolios K."/>
            <person name="Ivanova N."/>
            <person name="Mavromatis K."/>
            <person name="Ovchinnikova G."/>
            <person name="Pati A."/>
            <person name="Fahnrich R."/>
            <person name="Goodwin L."/>
            <person name="Chen A."/>
            <person name="Palaniappan K."/>
            <person name="Land M."/>
            <person name="Hauser L."/>
            <person name="Chang Y.J."/>
            <person name="Jeffries C.D."/>
            <person name="Rohde M."/>
            <person name="Goker M."/>
            <person name="Woyke T."/>
            <person name="Bristow J."/>
            <person name="Eisen J.A."/>
            <person name="Markowitz V."/>
            <person name="Hugenholtz P."/>
            <person name="Kyrpides N.C."/>
            <person name="Klenk H.P."/>
            <person name="Lapidus A."/>
        </authorList>
    </citation>
    <scope>NUCLEOTIDE SEQUENCE [LARGE SCALE GENOMIC DNA]</scope>
    <source>
        <strain evidence="3">ATCC 35948 / DSM 1279 / VKM B-1258 / 21</strain>
        <strain evidence="1">DSM 1279</strain>
    </source>
</reference>
<evidence type="ECO:0000313" key="4">
    <source>
        <dbReference type="Proteomes" id="UP000013026"/>
    </source>
</evidence>
<dbReference type="AlphaFoldDB" id="D3PMZ2"/>
<dbReference type="EMBL" id="CP005385">
    <property type="protein sequence ID" value="AGK05231.1"/>
    <property type="molecule type" value="Genomic_DNA"/>
</dbReference>
<dbReference type="Gene3D" id="3.30.460.40">
    <property type="match status" value="1"/>
</dbReference>
<organism evidence="2 4">
    <name type="scientific">Meiothermus ruber (strain ATCC 35948 / DSM 1279 / VKM B-1258 / 21)</name>
    <name type="common">Thermus ruber</name>
    <dbReference type="NCBI Taxonomy" id="504728"/>
    <lineage>
        <taxon>Bacteria</taxon>
        <taxon>Thermotogati</taxon>
        <taxon>Deinococcota</taxon>
        <taxon>Deinococci</taxon>
        <taxon>Thermales</taxon>
        <taxon>Thermaceae</taxon>
        <taxon>Meiothermus</taxon>
    </lineage>
</organism>
<dbReference type="InterPro" id="IPR043519">
    <property type="entry name" value="NT_sf"/>
</dbReference>
<dbReference type="SUPFAM" id="SSF81301">
    <property type="entry name" value="Nucleotidyltransferase"/>
    <property type="match status" value="1"/>
</dbReference>
<dbReference type="Pfam" id="PF10706">
    <property type="entry name" value="Aminoglyc_resit"/>
    <property type="match status" value="1"/>
</dbReference>
<dbReference type="OrthoDB" id="3362681at2"/>
<evidence type="ECO:0000313" key="2">
    <source>
        <dbReference type="EMBL" id="AGK05231.1"/>
    </source>
</evidence>
<dbReference type="STRING" id="504728.K649_09695"/>
<dbReference type="KEGG" id="mre:K649_09695"/>
<reference evidence="2" key="2">
    <citation type="submission" date="2013-04" db="EMBL/GenBank/DDBJ databases">
        <title>Non-Hybrid, Finished Microbial Genome Assemblies from Long-Read SMRT Sequencing Data.</title>
        <authorList>
            <person name="Klammer A."/>
            <person name="Drake J."/>
            <person name="Heiner C."/>
            <person name="Clum A."/>
            <person name="Copeland A."/>
            <person name="Huddleston J."/>
            <person name="Eichler E."/>
            <person name="Turner S.W."/>
        </authorList>
    </citation>
    <scope>NUCLEOTIDE SEQUENCE</scope>
    <source>
        <strain evidence="2">DSM 1279</strain>
    </source>
</reference>
<dbReference type="EMBL" id="CP001743">
    <property type="protein sequence ID" value="ADD29319.1"/>
    <property type="molecule type" value="Genomic_DNA"/>
</dbReference>
<proteinExistence type="predicted"/>
<dbReference type="Proteomes" id="UP000006655">
    <property type="component" value="Chromosome"/>
</dbReference>
<dbReference type="InterPro" id="IPR019646">
    <property type="entry name" value="Aminoglyc_AdlTrfase"/>
</dbReference>
<reference evidence="2 4" key="3">
    <citation type="submission" date="2013-04" db="EMBL/GenBank/DDBJ databases">
        <authorList>
            <person name="Chin J."/>
            <person name="Alexander D.H."/>
            <person name="Marks P."/>
            <person name="Korlach J."/>
            <person name="Clum A."/>
            <person name="Copeland A."/>
        </authorList>
    </citation>
    <scope>NUCLEOTIDE SEQUENCE [LARGE SCALE GENOMIC DNA]</scope>
    <source>
        <strain evidence="4">ATCC 35948 / DSM 1279 / VKM B-1258 / 21</strain>
        <strain evidence="2">DSM 1279</strain>
    </source>
</reference>
<evidence type="ECO:0008006" key="5">
    <source>
        <dbReference type="Google" id="ProtNLM"/>
    </source>
</evidence>
<evidence type="ECO:0000313" key="1">
    <source>
        <dbReference type="EMBL" id="ADD29319.1"/>
    </source>
</evidence>
<dbReference type="KEGG" id="mrb:Mrub_2569"/>
<keyword evidence="3" id="KW-1185">Reference proteome</keyword>
<dbReference type="Proteomes" id="UP000013026">
    <property type="component" value="Chromosome"/>
</dbReference>
<dbReference type="PATRIC" id="fig|504728.9.peg.1998"/>